<accession>A0A1G2S8B5</accession>
<dbReference type="EMBL" id="MHUT01000009">
    <property type="protein sequence ID" value="OHA81340.1"/>
    <property type="molecule type" value="Genomic_DNA"/>
</dbReference>
<comment type="caution">
    <text evidence="1">The sequence shown here is derived from an EMBL/GenBank/DDBJ whole genome shotgun (WGS) entry which is preliminary data.</text>
</comment>
<protein>
    <submittedName>
        <fullName evidence="1">Uncharacterized protein</fullName>
    </submittedName>
</protein>
<dbReference type="AlphaFoldDB" id="A0A1G2S8B5"/>
<name>A0A1G2S8B5_9BACT</name>
<proteinExistence type="predicted"/>
<reference evidence="1 2" key="1">
    <citation type="journal article" date="2016" name="Nat. Commun.">
        <title>Thousands of microbial genomes shed light on interconnected biogeochemical processes in an aquifer system.</title>
        <authorList>
            <person name="Anantharaman K."/>
            <person name="Brown C.T."/>
            <person name="Hug L.A."/>
            <person name="Sharon I."/>
            <person name="Castelle C.J."/>
            <person name="Probst A.J."/>
            <person name="Thomas B.C."/>
            <person name="Singh A."/>
            <person name="Wilkins M.J."/>
            <person name="Karaoz U."/>
            <person name="Brodie E.L."/>
            <person name="Williams K.H."/>
            <person name="Hubbard S.S."/>
            <person name="Banfield J.F."/>
        </authorList>
    </citation>
    <scope>NUCLEOTIDE SEQUENCE [LARGE SCALE GENOMIC DNA]</scope>
</reference>
<gene>
    <name evidence="1" type="ORF">A3D51_02050</name>
</gene>
<evidence type="ECO:0000313" key="1">
    <source>
        <dbReference type="EMBL" id="OHA81340.1"/>
    </source>
</evidence>
<dbReference type="Proteomes" id="UP000179118">
    <property type="component" value="Unassembled WGS sequence"/>
</dbReference>
<evidence type="ECO:0000313" key="2">
    <source>
        <dbReference type="Proteomes" id="UP000179118"/>
    </source>
</evidence>
<sequence>MYILLTFLLVGIFPSRRPRQENFRRIIVNTPLIDLGVSCGGLGGFFAKEKRLTGPNYRHGELLLIPLPPEGTWQDEDPRLVTALVYSPVSAEEVMGKNFFGRTAYEKELRLNKSLPEKHYLKLGLPGVVPFFLDTLNSPCPFVKGRLIRHTHVLMILEKRAWKGKVPCKSDRWKLGWVLCLKGPSYSVEAARSLDLPPEYKKMYMLGKEETLSVVIERKYDVRER</sequence>
<organism evidence="1 2">
    <name type="scientific">Candidatus Yonathbacteria bacterium RIFCSPHIGHO2_02_FULL_44_14</name>
    <dbReference type="NCBI Taxonomy" id="1802724"/>
    <lineage>
        <taxon>Bacteria</taxon>
        <taxon>Candidatus Yonathiibacteriota</taxon>
    </lineage>
</organism>